<dbReference type="EMBL" id="JBIMZQ010000018">
    <property type="protein sequence ID" value="KAL3666108.1"/>
    <property type="molecule type" value="Genomic_DNA"/>
</dbReference>
<evidence type="ECO:0000256" key="2">
    <source>
        <dbReference type="ARBA" id="ARBA00022737"/>
    </source>
</evidence>
<gene>
    <name evidence="6" type="ORF">V7S43_008899</name>
</gene>
<name>A0ABD3FGN1_9STRA</name>
<keyword evidence="2" id="KW-0677">Repeat</keyword>
<evidence type="ECO:0000256" key="4">
    <source>
        <dbReference type="SAM" id="MobiDB-lite"/>
    </source>
</evidence>
<keyword evidence="7" id="KW-1185">Reference proteome</keyword>
<dbReference type="InterPro" id="IPR051581">
    <property type="entry name" value="Ca-bind"/>
</dbReference>
<dbReference type="SUPFAM" id="SSF47473">
    <property type="entry name" value="EF-hand"/>
    <property type="match status" value="1"/>
</dbReference>
<dbReference type="Gene3D" id="1.10.238.10">
    <property type="entry name" value="EF-hand"/>
    <property type="match status" value="1"/>
</dbReference>
<dbReference type="PROSITE" id="PS50222">
    <property type="entry name" value="EF_HAND_2"/>
    <property type="match status" value="3"/>
</dbReference>
<dbReference type="PANTHER" id="PTHR34524:SF6">
    <property type="entry name" value="CALCYPHOSINE LIKE"/>
    <property type="match status" value="1"/>
</dbReference>
<evidence type="ECO:0000313" key="7">
    <source>
        <dbReference type="Proteomes" id="UP001632037"/>
    </source>
</evidence>
<feature type="compositionally biased region" description="Basic and acidic residues" evidence="4">
    <location>
        <begin position="152"/>
        <end position="162"/>
    </location>
</feature>
<dbReference type="GO" id="GO:0046872">
    <property type="term" value="F:metal ion binding"/>
    <property type="evidence" value="ECO:0007669"/>
    <property type="project" value="UniProtKB-KW"/>
</dbReference>
<dbReference type="PANTHER" id="PTHR34524">
    <property type="entry name" value="CALCYPHOSIN"/>
    <property type="match status" value="1"/>
</dbReference>
<sequence>MAFYWECETFPVAVAPWQSDPKLQRTVRARVAVAEQWTPGFALRFDLELLGAEKQTECRLMRLVSQRQMLRAFEFAFVGAGAEKRRPPGGEADELLDLQLKKWLAGGGQVLAPPKEELAKWLLAWMVVSPTESDKQPDEWLVLMCGEKGAEKAEESEDHLAFDESGDANEPVSDDNNEIDGNSDDASEEDTEEDDLPPPYEPMDFQDDIGSNGRERTTRRKTNDSSRSLRIQDLTKLSKRSFTGTSSTLAEKSELKPSIVRLNPRSDSLDVGTYEEQTSEWSADRKHFHQELKSSRRAVQMAKQQRDKVEKLAHLRHSQLLKESALKLRANDEKRRDAQAVRQLKADTLEYRDELNAMESRVKKASIAAHRDQERVKRQVRVVVGNTENSPRGALKGGPGPPSKQERELLVGDTRFLDESAVYDLHGRRHSLEKADLIAKTLALESAIRKVRRLLNSGKSVDIIRRYDLDRSGTLSYSEFQRMLRENGTGDSAELTQEQSVAFFKRFDTDSNGEVNYKELLWGFFNWEAFIKRWHERKNAPTDRQVRQLFRKYDPTGRGVLPLKEFQLVLDHLGVSLGDINANLLSAKFDAGKDGYIDYHKLLESVNNSDLEDASSGRCQSAPLIDSHTVTASSGMGRIWMELQELSTTQAKLHRLLQK</sequence>
<keyword evidence="3" id="KW-0106">Calcium</keyword>
<feature type="compositionally biased region" description="Acidic residues" evidence="4">
    <location>
        <begin position="164"/>
        <end position="196"/>
    </location>
</feature>
<feature type="domain" description="EF-hand" evidence="5">
    <location>
        <begin position="495"/>
        <end position="530"/>
    </location>
</feature>
<feature type="region of interest" description="Disordered" evidence="4">
    <location>
        <begin position="386"/>
        <end position="405"/>
    </location>
</feature>
<feature type="compositionally biased region" description="Basic and acidic residues" evidence="4">
    <location>
        <begin position="213"/>
        <end position="224"/>
    </location>
</feature>
<protein>
    <recommendedName>
        <fullName evidence="5">EF-hand domain-containing protein</fullName>
    </recommendedName>
</protein>
<keyword evidence="1" id="KW-0479">Metal-binding</keyword>
<evidence type="ECO:0000313" key="6">
    <source>
        <dbReference type="EMBL" id="KAL3666108.1"/>
    </source>
</evidence>
<accession>A0ABD3FGN1</accession>
<evidence type="ECO:0000259" key="5">
    <source>
        <dbReference type="PROSITE" id="PS50222"/>
    </source>
</evidence>
<dbReference type="InterPro" id="IPR002048">
    <property type="entry name" value="EF_hand_dom"/>
</dbReference>
<dbReference type="Pfam" id="PF13499">
    <property type="entry name" value="EF-hand_7"/>
    <property type="match status" value="1"/>
</dbReference>
<evidence type="ECO:0000256" key="1">
    <source>
        <dbReference type="ARBA" id="ARBA00022723"/>
    </source>
</evidence>
<dbReference type="SMART" id="SM00054">
    <property type="entry name" value="EFh"/>
    <property type="match status" value="3"/>
</dbReference>
<feature type="domain" description="EF-hand" evidence="5">
    <location>
        <begin position="541"/>
        <end position="576"/>
    </location>
</feature>
<comment type="caution">
    <text evidence="6">The sequence shown here is derived from an EMBL/GenBank/DDBJ whole genome shotgun (WGS) entry which is preliminary data.</text>
</comment>
<reference evidence="6 7" key="1">
    <citation type="submission" date="2024-09" db="EMBL/GenBank/DDBJ databases">
        <title>Genome sequencing and assembly of Phytophthora oleae, isolate VK10A, causative agent of rot of olive drupes.</title>
        <authorList>
            <person name="Conti Taguali S."/>
            <person name="Riolo M."/>
            <person name="La Spada F."/>
            <person name="Cacciola S.O."/>
            <person name="Dionisio G."/>
        </authorList>
    </citation>
    <scope>NUCLEOTIDE SEQUENCE [LARGE SCALE GENOMIC DNA]</scope>
    <source>
        <strain evidence="6 7">VK10A</strain>
    </source>
</reference>
<dbReference type="InterPro" id="IPR011992">
    <property type="entry name" value="EF-hand-dom_pair"/>
</dbReference>
<feature type="region of interest" description="Disordered" evidence="4">
    <location>
        <begin position="152"/>
        <end position="231"/>
    </location>
</feature>
<dbReference type="InterPro" id="IPR018247">
    <property type="entry name" value="EF_Hand_1_Ca_BS"/>
</dbReference>
<feature type="domain" description="EF-hand" evidence="5">
    <location>
        <begin position="455"/>
        <end position="490"/>
    </location>
</feature>
<proteinExistence type="predicted"/>
<dbReference type="AlphaFoldDB" id="A0ABD3FGN1"/>
<evidence type="ECO:0000256" key="3">
    <source>
        <dbReference type="ARBA" id="ARBA00022837"/>
    </source>
</evidence>
<dbReference type="PROSITE" id="PS00018">
    <property type="entry name" value="EF_HAND_1"/>
    <property type="match status" value="2"/>
</dbReference>
<organism evidence="6 7">
    <name type="scientific">Phytophthora oleae</name>
    <dbReference type="NCBI Taxonomy" id="2107226"/>
    <lineage>
        <taxon>Eukaryota</taxon>
        <taxon>Sar</taxon>
        <taxon>Stramenopiles</taxon>
        <taxon>Oomycota</taxon>
        <taxon>Peronosporomycetes</taxon>
        <taxon>Peronosporales</taxon>
        <taxon>Peronosporaceae</taxon>
        <taxon>Phytophthora</taxon>
    </lineage>
</organism>
<dbReference type="Proteomes" id="UP001632037">
    <property type="component" value="Unassembled WGS sequence"/>
</dbReference>